<comment type="caution">
    <text evidence="1">The sequence shown here is derived from an EMBL/GenBank/DDBJ whole genome shotgun (WGS) entry which is preliminary data.</text>
</comment>
<feature type="non-terminal residue" evidence="1">
    <location>
        <position position="1"/>
    </location>
</feature>
<dbReference type="AlphaFoldDB" id="A0A9P7ESF9"/>
<evidence type="ECO:0000313" key="2">
    <source>
        <dbReference type="Proteomes" id="UP000823399"/>
    </source>
</evidence>
<evidence type="ECO:0000313" key="1">
    <source>
        <dbReference type="EMBL" id="KAG2088146.1"/>
    </source>
</evidence>
<dbReference type="Proteomes" id="UP000823399">
    <property type="component" value="Unassembled WGS sequence"/>
</dbReference>
<accession>A0A9P7ESF9</accession>
<organism evidence="1 2">
    <name type="scientific">Suillus discolor</name>
    <dbReference type="NCBI Taxonomy" id="1912936"/>
    <lineage>
        <taxon>Eukaryota</taxon>
        <taxon>Fungi</taxon>
        <taxon>Dikarya</taxon>
        <taxon>Basidiomycota</taxon>
        <taxon>Agaricomycotina</taxon>
        <taxon>Agaricomycetes</taxon>
        <taxon>Agaricomycetidae</taxon>
        <taxon>Boletales</taxon>
        <taxon>Suillineae</taxon>
        <taxon>Suillaceae</taxon>
        <taxon>Suillus</taxon>
    </lineage>
</organism>
<protein>
    <submittedName>
        <fullName evidence="1">Uncharacterized protein</fullName>
    </submittedName>
</protein>
<sequence>KHVSNPTHALPSKRPRIVTKPADVERASIFVWIKHMESKWETVNGPMLRAK</sequence>
<dbReference type="RefSeq" id="XP_041285455.1">
    <property type="nucleotide sequence ID" value="XM_041432033.1"/>
</dbReference>
<dbReference type="OrthoDB" id="162969at2759"/>
<keyword evidence="2" id="KW-1185">Reference proteome</keyword>
<gene>
    <name evidence="1" type="ORF">F5147DRAFT_587762</name>
</gene>
<proteinExistence type="predicted"/>
<dbReference type="EMBL" id="JABBWM010000124">
    <property type="protein sequence ID" value="KAG2088146.1"/>
    <property type="molecule type" value="Genomic_DNA"/>
</dbReference>
<name>A0A9P7ESF9_9AGAM</name>
<reference evidence="1" key="1">
    <citation type="journal article" date="2020" name="New Phytol.">
        <title>Comparative genomics reveals dynamic genome evolution in host specialist ectomycorrhizal fungi.</title>
        <authorList>
            <person name="Lofgren L.A."/>
            <person name="Nguyen N.H."/>
            <person name="Vilgalys R."/>
            <person name="Ruytinx J."/>
            <person name="Liao H.L."/>
            <person name="Branco S."/>
            <person name="Kuo A."/>
            <person name="LaButti K."/>
            <person name="Lipzen A."/>
            <person name="Andreopoulos W."/>
            <person name="Pangilinan J."/>
            <person name="Riley R."/>
            <person name="Hundley H."/>
            <person name="Na H."/>
            <person name="Barry K."/>
            <person name="Grigoriev I.V."/>
            <person name="Stajich J.E."/>
            <person name="Kennedy P.G."/>
        </authorList>
    </citation>
    <scope>NUCLEOTIDE SEQUENCE</scope>
    <source>
        <strain evidence="1">FC423</strain>
    </source>
</reference>
<dbReference type="GeneID" id="64694292"/>